<dbReference type="KEGG" id="hoh:Hoch_1258"/>
<dbReference type="RefSeq" id="WP_012826427.1">
    <property type="nucleotide sequence ID" value="NC_013440.1"/>
</dbReference>
<dbReference type="eggNOG" id="ENOG502ZH0B">
    <property type="taxonomic scope" value="Bacteria"/>
</dbReference>
<dbReference type="OrthoDB" id="9811535at2"/>
<dbReference type="SUPFAM" id="SSF57884">
    <property type="entry name" value="Ada DNA repair protein, N-terminal domain (N-Ada 10)"/>
    <property type="match status" value="1"/>
</dbReference>
<reference evidence="1 2" key="1">
    <citation type="journal article" date="2010" name="Stand. Genomic Sci.">
        <title>Complete genome sequence of Haliangium ochraceum type strain (SMP-2).</title>
        <authorList>
            <consortium name="US DOE Joint Genome Institute (JGI-PGF)"/>
            <person name="Ivanova N."/>
            <person name="Daum C."/>
            <person name="Lang E."/>
            <person name="Abt B."/>
            <person name="Kopitz M."/>
            <person name="Saunders E."/>
            <person name="Lapidus A."/>
            <person name="Lucas S."/>
            <person name="Glavina Del Rio T."/>
            <person name="Nolan M."/>
            <person name="Tice H."/>
            <person name="Copeland A."/>
            <person name="Cheng J.F."/>
            <person name="Chen F."/>
            <person name="Bruce D."/>
            <person name="Goodwin L."/>
            <person name="Pitluck S."/>
            <person name="Mavromatis K."/>
            <person name="Pati A."/>
            <person name="Mikhailova N."/>
            <person name="Chen A."/>
            <person name="Palaniappan K."/>
            <person name="Land M."/>
            <person name="Hauser L."/>
            <person name="Chang Y.J."/>
            <person name="Jeffries C.D."/>
            <person name="Detter J.C."/>
            <person name="Brettin T."/>
            <person name="Rohde M."/>
            <person name="Goker M."/>
            <person name="Bristow J."/>
            <person name="Markowitz V."/>
            <person name="Eisen J.A."/>
            <person name="Hugenholtz P."/>
            <person name="Kyrpides N.C."/>
            <person name="Klenk H.P."/>
        </authorList>
    </citation>
    <scope>NUCLEOTIDE SEQUENCE [LARGE SCALE GENOMIC DNA]</scope>
    <source>
        <strain evidence="2">DSM 14365 / CIP 107738 / JCM 11303 / AJ 13395 / SMP-2</strain>
    </source>
</reference>
<dbReference type="InterPro" id="IPR035451">
    <property type="entry name" value="Ada-like_dom_sf"/>
</dbReference>
<gene>
    <name evidence="1" type="ordered locus">Hoch_1258</name>
</gene>
<keyword evidence="2" id="KW-1185">Reference proteome</keyword>
<protein>
    <submittedName>
        <fullName evidence="1">Uncharacterized protein</fullName>
    </submittedName>
</protein>
<dbReference type="AlphaFoldDB" id="D0LTC3"/>
<sequence>MSFQTKVRFHCLGNEPDEANPCWDEDAQGVTHDADFWYFTRTHRLFKMRVTRSVARGSAEASSGIPDPLWNYHDTHGLGDSLDDYVGAGHKIRRARYDHFGDVDQFDGFLYTSGKHLSDSSPLLAYRIDWDALRNGELKLRFEREVGLQLPYALEHMQGGCFGPQRYLFLTDGYGTSFNTARGGIHVFDMDDHGRLVEKSSQGGSGLRFQFDPSLPKSEEPEGITWWDLDSDARAPGISGQLHAVLLDNDLTGDDVYLKHYRVRDLVDRAPYLHHSVRVERALPANDALLESPLLDIAVSARWRYFLTGGRPIRSLRADAPEQALASGGSAMAVDLGAALAGLGLDARRAPIGVTEIDEHLWMPLSGDEPAALVLRADGLDAVGVWRPPDGQAFAWVAINPRTRELYAGARTTSRVRRYAVDWDRVHRERALVSTALDEFRLVDALGRDRPVTRAAGACVTPAGHVLYLSESGGLLAFAVRGGRLVDASDDEVLAAGKGASFDERPRAGERSYGVAAWSDGDALVVETLMRSPADETAWVQFLSTPNEGSLGVGFIGNRRSKEVHKRHCVWVSRMNEDNKVFFDSPLTAAEQGYDGCGSCLRLYNTG</sequence>
<name>D0LTC3_HALO1</name>
<organism evidence="1 2">
    <name type="scientific">Haliangium ochraceum (strain DSM 14365 / JCM 11303 / SMP-2)</name>
    <dbReference type="NCBI Taxonomy" id="502025"/>
    <lineage>
        <taxon>Bacteria</taxon>
        <taxon>Pseudomonadati</taxon>
        <taxon>Myxococcota</taxon>
        <taxon>Polyangia</taxon>
        <taxon>Haliangiales</taxon>
        <taxon>Kofleriaceae</taxon>
        <taxon>Haliangium</taxon>
    </lineage>
</organism>
<evidence type="ECO:0000313" key="1">
    <source>
        <dbReference type="EMBL" id="ACY13818.1"/>
    </source>
</evidence>
<dbReference type="Gene3D" id="3.40.10.10">
    <property type="entry name" value="DNA Methylphosphotriester Repair Domain"/>
    <property type="match status" value="1"/>
</dbReference>
<dbReference type="Proteomes" id="UP000001880">
    <property type="component" value="Chromosome"/>
</dbReference>
<accession>D0LTC3</accession>
<evidence type="ECO:0000313" key="2">
    <source>
        <dbReference type="Proteomes" id="UP000001880"/>
    </source>
</evidence>
<dbReference type="HOGENOM" id="CLU_449617_0_0_7"/>
<proteinExistence type="predicted"/>
<dbReference type="EMBL" id="CP001804">
    <property type="protein sequence ID" value="ACY13818.1"/>
    <property type="molecule type" value="Genomic_DNA"/>
</dbReference>